<dbReference type="EMBL" id="NCKV01033887">
    <property type="protein sequence ID" value="RWS18809.1"/>
    <property type="molecule type" value="Genomic_DNA"/>
</dbReference>
<dbReference type="InterPro" id="IPR036961">
    <property type="entry name" value="Kinesin_motor_dom_sf"/>
</dbReference>
<dbReference type="AlphaFoldDB" id="A0A443RUU4"/>
<keyword evidence="6 7" id="KW-0009">Actin-binding</keyword>
<keyword evidence="10" id="KW-1185">Reference proteome</keyword>
<evidence type="ECO:0000313" key="10">
    <source>
        <dbReference type="Proteomes" id="UP000288716"/>
    </source>
</evidence>
<dbReference type="Gene3D" id="3.40.850.10">
    <property type="entry name" value="Kinesin motor domain"/>
    <property type="match status" value="1"/>
</dbReference>
<dbReference type="GO" id="GO:0009888">
    <property type="term" value="P:tissue development"/>
    <property type="evidence" value="ECO:0007669"/>
    <property type="project" value="UniProtKB-ARBA"/>
</dbReference>
<reference evidence="9 10" key="1">
    <citation type="journal article" date="2018" name="Gigascience">
        <title>Genomes of trombidid mites reveal novel predicted allergens and laterally-transferred genes associated with secondary metabolism.</title>
        <authorList>
            <person name="Dong X."/>
            <person name="Chaisiri K."/>
            <person name="Xia D."/>
            <person name="Armstrong S.D."/>
            <person name="Fang Y."/>
            <person name="Donnelly M.J."/>
            <person name="Kadowaki T."/>
            <person name="McGarry J.W."/>
            <person name="Darby A.C."/>
            <person name="Makepeace B.L."/>
        </authorList>
    </citation>
    <scope>NUCLEOTIDE SEQUENCE [LARGE SCALE GENOMIC DNA]</scope>
    <source>
        <strain evidence="9">UoL-UT</strain>
    </source>
</reference>
<dbReference type="GO" id="GO:0016459">
    <property type="term" value="C:myosin complex"/>
    <property type="evidence" value="ECO:0007669"/>
    <property type="project" value="UniProtKB-KW"/>
</dbReference>
<dbReference type="SUPFAM" id="SSF52540">
    <property type="entry name" value="P-loop containing nucleoside triphosphate hydrolases"/>
    <property type="match status" value="1"/>
</dbReference>
<evidence type="ECO:0000256" key="6">
    <source>
        <dbReference type="ARBA" id="ARBA00023203"/>
    </source>
</evidence>
<dbReference type="GO" id="GO:0048513">
    <property type="term" value="P:animal organ development"/>
    <property type="evidence" value="ECO:0007669"/>
    <property type="project" value="UniProtKB-ARBA"/>
</dbReference>
<protein>
    <submittedName>
        <fullName evidence="9">Unconventional myosin-XV-like protein</fullName>
    </submittedName>
</protein>
<dbReference type="PANTHER" id="PTHR13140">
    <property type="entry name" value="MYOSIN"/>
    <property type="match status" value="1"/>
</dbReference>
<keyword evidence="3 7" id="KW-0067">ATP-binding</keyword>
<keyword evidence="4 7" id="KW-0518">Myosin</keyword>
<comment type="similarity">
    <text evidence="1 7">Belongs to the TRAFAC class myosin-kinesin ATPase superfamily. Myosin family.</text>
</comment>
<proteinExistence type="inferred from homology"/>
<keyword evidence="5 7" id="KW-0505">Motor protein</keyword>
<comment type="caution">
    <text evidence="7">Lacks conserved residue(s) required for the propagation of feature annotation.</text>
</comment>
<evidence type="ECO:0000256" key="2">
    <source>
        <dbReference type="ARBA" id="ARBA00022741"/>
    </source>
</evidence>
<dbReference type="Proteomes" id="UP000288716">
    <property type="component" value="Unassembled WGS sequence"/>
</dbReference>
<dbReference type="GO" id="GO:0007015">
    <property type="term" value="P:actin filament organization"/>
    <property type="evidence" value="ECO:0007669"/>
    <property type="project" value="TreeGrafter"/>
</dbReference>
<dbReference type="GO" id="GO:0098858">
    <property type="term" value="C:actin-based cell projection"/>
    <property type="evidence" value="ECO:0007669"/>
    <property type="project" value="TreeGrafter"/>
</dbReference>
<dbReference type="VEuPathDB" id="VectorBase:LDEU013231"/>
<dbReference type="FunFam" id="1.10.10.820:FF:000001">
    <property type="entry name" value="Myosin heavy chain"/>
    <property type="match status" value="1"/>
</dbReference>
<evidence type="ECO:0000256" key="7">
    <source>
        <dbReference type="PROSITE-ProRule" id="PRU00782"/>
    </source>
</evidence>
<sequence length="211" mass="23788">MVKECEDQVIVISGESGAGKTECTKLIMQYLAAVNKSPSNIVTEQILEAAPLLEAFGNAKTVKNNNSSRFGKYLEVHFKEGVITGAQTTEYLLEKCRIVTQANCERNYHIFYELLAGLTNQEKEKYGLLIAEKYFYLNQGASCEIEGKNDAEDFRFLLAAIQVLGFTNEEQDVIFRILASVLHIGNIYFNRKQMKHGQEGVEIGSDSEIRW</sequence>
<feature type="domain" description="Myosin motor" evidence="8">
    <location>
        <begin position="1"/>
        <end position="211"/>
    </location>
</feature>
<dbReference type="GO" id="GO:0005737">
    <property type="term" value="C:cytoplasm"/>
    <property type="evidence" value="ECO:0007669"/>
    <property type="project" value="TreeGrafter"/>
</dbReference>
<dbReference type="Pfam" id="PF00063">
    <property type="entry name" value="Myosin_head"/>
    <property type="match status" value="1"/>
</dbReference>
<dbReference type="SMART" id="SM00242">
    <property type="entry name" value="MYSc"/>
    <property type="match status" value="1"/>
</dbReference>
<dbReference type="PROSITE" id="PS51456">
    <property type="entry name" value="MYOSIN_MOTOR"/>
    <property type="match status" value="1"/>
</dbReference>
<dbReference type="PRINTS" id="PR00193">
    <property type="entry name" value="MYOSINHEAVY"/>
</dbReference>
<dbReference type="GO" id="GO:0016020">
    <property type="term" value="C:membrane"/>
    <property type="evidence" value="ECO:0007669"/>
    <property type="project" value="TreeGrafter"/>
</dbReference>
<dbReference type="GO" id="GO:0000146">
    <property type="term" value="F:microfilament motor activity"/>
    <property type="evidence" value="ECO:0007669"/>
    <property type="project" value="TreeGrafter"/>
</dbReference>
<gene>
    <name evidence="9" type="ORF">B4U80_06253</name>
</gene>
<evidence type="ECO:0000256" key="5">
    <source>
        <dbReference type="ARBA" id="ARBA00023175"/>
    </source>
</evidence>
<dbReference type="Gene3D" id="1.10.10.820">
    <property type="match status" value="1"/>
</dbReference>
<comment type="caution">
    <text evidence="9">The sequence shown here is derived from an EMBL/GenBank/DDBJ whole genome shotgun (WGS) entry which is preliminary data.</text>
</comment>
<dbReference type="GO" id="GO:0051015">
    <property type="term" value="F:actin filament binding"/>
    <property type="evidence" value="ECO:0007669"/>
    <property type="project" value="TreeGrafter"/>
</dbReference>
<evidence type="ECO:0000256" key="4">
    <source>
        <dbReference type="ARBA" id="ARBA00023123"/>
    </source>
</evidence>
<evidence type="ECO:0000313" key="9">
    <source>
        <dbReference type="EMBL" id="RWS18809.1"/>
    </source>
</evidence>
<dbReference type="InterPro" id="IPR001609">
    <property type="entry name" value="Myosin_head_motor_dom-like"/>
</dbReference>
<keyword evidence="2 7" id="KW-0547">Nucleotide-binding</keyword>
<dbReference type="InterPro" id="IPR027417">
    <property type="entry name" value="P-loop_NTPase"/>
</dbReference>
<dbReference type="GO" id="GO:0005524">
    <property type="term" value="F:ATP binding"/>
    <property type="evidence" value="ECO:0007669"/>
    <property type="project" value="UniProtKB-UniRule"/>
</dbReference>
<evidence type="ECO:0000256" key="1">
    <source>
        <dbReference type="ARBA" id="ARBA00008314"/>
    </source>
</evidence>
<dbReference type="Gene3D" id="1.20.120.720">
    <property type="entry name" value="Myosin VI head, motor domain, U50 subdomain"/>
    <property type="match status" value="1"/>
</dbReference>
<dbReference type="OrthoDB" id="6494601at2759"/>
<evidence type="ECO:0000256" key="3">
    <source>
        <dbReference type="ARBA" id="ARBA00022840"/>
    </source>
</evidence>
<evidence type="ECO:0000259" key="8">
    <source>
        <dbReference type="PROSITE" id="PS51456"/>
    </source>
</evidence>
<accession>A0A443RUU4</accession>
<feature type="binding site" evidence="7">
    <location>
        <begin position="14"/>
        <end position="21"/>
    </location>
    <ligand>
        <name>ATP</name>
        <dbReference type="ChEBI" id="CHEBI:30616"/>
    </ligand>
</feature>
<organism evidence="9 10">
    <name type="scientific">Leptotrombidium deliense</name>
    <dbReference type="NCBI Taxonomy" id="299467"/>
    <lineage>
        <taxon>Eukaryota</taxon>
        <taxon>Metazoa</taxon>
        <taxon>Ecdysozoa</taxon>
        <taxon>Arthropoda</taxon>
        <taxon>Chelicerata</taxon>
        <taxon>Arachnida</taxon>
        <taxon>Acari</taxon>
        <taxon>Acariformes</taxon>
        <taxon>Trombidiformes</taxon>
        <taxon>Prostigmata</taxon>
        <taxon>Anystina</taxon>
        <taxon>Parasitengona</taxon>
        <taxon>Trombiculoidea</taxon>
        <taxon>Trombiculidae</taxon>
        <taxon>Leptotrombidium</taxon>
    </lineage>
</organism>
<dbReference type="GO" id="GO:0048731">
    <property type="term" value="P:system development"/>
    <property type="evidence" value="ECO:0007669"/>
    <property type="project" value="UniProtKB-ARBA"/>
</dbReference>
<dbReference type="PANTHER" id="PTHR13140:SF709">
    <property type="entry name" value="UNCONVENTIONAL MYOSIN-XV"/>
    <property type="match status" value="1"/>
</dbReference>
<feature type="non-terminal residue" evidence="9">
    <location>
        <position position="211"/>
    </location>
</feature>
<dbReference type="STRING" id="299467.A0A443RUU4"/>
<name>A0A443RUU4_9ACAR</name>